<dbReference type="Gene3D" id="1.10.600.10">
    <property type="entry name" value="Farnesyl Diphosphate Synthase"/>
    <property type="match status" value="1"/>
</dbReference>
<dbReference type="EMBL" id="CP098611">
    <property type="protein sequence ID" value="USR92291.1"/>
    <property type="molecule type" value="Genomic_DNA"/>
</dbReference>
<evidence type="ECO:0000313" key="2">
    <source>
        <dbReference type="Proteomes" id="UP001056708"/>
    </source>
</evidence>
<protein>
    <submittedName>
        <fullName evidence="1">Squalene/phytoene synthase family protein</fullName>
    </submittedName>
</protein>
<gene>
    <name evidence="1" type="ORF">NEA10_06095</name>
</gene>
<dbReference type="RefSeq" id="WP_252664389.1">
    <property type="nucleotide sequence ID" value="NZ_CP098611.1"/>
</dbReference>
<accession>A0ABY5AVE6</accession>
<dbReference type="InterPro" id="IPR008949">
    <property type="entry name" value="Isoprenoid_synthase_dom_sf"/>
</dbReference>
<keyword evidence="2" id="KW-1185">Reference proteome</keyword>
<dbReference type="InterPro" id="IPR002060">
    <property type="entry name" value="Squ/phyt_synthse"/>
</dbReference>
<evidence type="ECO:0000313" key="1">
    <source>
        <dbReference type="EMBL" id="USR92291.1"/>
    </source>
</evidence>
<dbReference type="Pfam" id="PF00494">
    <property type="entry name" value="SQS_PSY"/>
    <property type="match status" value="1"/>
</dbReference>
<reference evidence="1" key="1">
    <citation type="submission" date="2022-06" db="EMBL/GenBank/DDBJ databases">
        <title>Genome sequence of Phormidium yuhuli AB48 isolated from an industrial photobioreactor environment.</title>
        <authorList>
            <person name="Qiu Y."/>
            <person name="Noonan A.J.C."/>
            <person name="Dofher K."/>
            <person name="Koch M."/>
            <person name="Kieft B."/>
            <person name="Lin X."/>
            <person name="Ziels R.M."/>
            <person name="Hallam S.J."/>
        </authorList>
    </citation>
    <scope>NUCLEOTIDE SEQUENCE</scope>
    <source>
        <strain evidence="1">AB48</strain>
    </source>
</reference>
<dbReference type="SUPFAM" id="SSF48576">
    <property type="entry name" value="Terpenoid synthases"/>
    <property type="match status" value="1"/>
</dbReference>
<proteinExistence type="predicted"/>
<sequence>MHLDSKIQVWQRPLPTSIAPFVGSSEFQALPSDALKDDDNAAWILTLDRPWRQHWLERVRWIRWVDRLAENDLLGGPGSRFTAFCQSWQRLRDQQVIHPQDCWGTWLSAIQQCWFEGKVDLRRIQAWDGYIQAIARYHCHDLCLADFTALESLYDELAGNFFQVFPLLQPHQFEAARRFGILDQFYNHLRDLAEDTQQGFCYFPQTLLDEFGLQRSQFLDGTAIATPHYRRLMDFWLDEYLPTLIQKAEPFLQADDLHPSWQLLRYWSLHRYSRIEQVLYESHLDYRQFPHRYWSAVRHDLRNWRWFPR</sequence>
<name>A0ABY5AVE6_9CYAN</name>
<organism evidence="1 2">
    <name type="scientific">Phormidium yuhuli AB48</name>
    <dbReference type="NCBI Taxonomy" id="2940671"/>
    <lineage>
        <taxon>Bacteria</taxon>
        <taxon>Bacillati</taxon>
        <taxon>Cyanobacteriota</taxon>
        <taxon>Cyanophyceae</taxon>
        <taxon>Oscillatoriophycideae</taxon>
        <taxon>Oscillatoriales</taxon>
        <taxon>Oscillatoriaceae</taxon>
        <taxon>Phormidium</taxon>
        <taxon>Phormidium yuhuli</taxon>
    </lineage>
</organism>
<dbReference type="Proteomes" id="UP001056708">
    <property type="component" value="Chromosome"/>
</dbReference>